<dbReference type="GO" id="GO:0005524">
    <property type="term" value="F:ATP binding"/>
    <property type="evidence" value="ECO:0007669"/>
    <property type="project" value="UniProtKB-KW"/>
</dbReference>
<evidence type="ECO:0000256" key="8">
    <source>
        <dbReference type="ARBA" id="ARBA00023012"/>
    </source>
</evidence>
<dbReference type="SMART" id="SM00387">
    <property type="entry name" value="HATPase_c"/>
    <property type="match status" value="1"/>
</dbReference>
<name>A0A1G9VGB7_9BACI</name>
<evidence type="ECO:0000256" key="3">
    <source>
        <dbReference type="ARBA" id="ARBA00022553"/>
    </source>
</evidence>
<dbReference type="AlphaFoldDB" id="A0A1G9VGB7"/>
<feature type="transmembrane region" description="Helical" evidence="9">
    <location>
        <begin position="64"/>
        <end position="93"/>
    </location>
</feature>
<dbReference type="InterPro" id="IPR011712">
    <property type="entry name" value="Sig_transdc_His_kin_sub3_dim/P"/>
</dbReference>
<dbReference type="Gene3D" id="1.20.5.1930">
    <property type="match status" value="1"/>
</dbReference>
<evidence type="ECO:0000313" key="12">
    <source>
        <dbReference type="Proteomes" id="UP000182347"/>
    </source>
</evidence>
<evidence type="ECO:0000256" key="2">
    <source>
        <dbReference type="ARBA" id="ARBA00012438"/>
    </source>
</evidence>
<feature type="transmembrane region" description="Helical" evidence="9">
    <location>
        <begin position="139"/>
        <end position="157"/>
    </location>
</feature>
<evidence type="ECO:0000256" key="1">
    <source>
        <dbReference type="ARBA" id="ARBA00000085"/>
    </source>
</evidence>
<evidence type="ECO:0000259" key="10">
    <source>
        <dbReference type="PROSITE" id="PS50109"/>
    </source>
</evidence>
<keyword evidence="4" id="KW-0808">Transferase</keyword>
<dbReference type="InterPro" id="IPR003594">
    <property type="entry name" value="HATPase_dom"/>
</dbReference>
<keyword evidence="6 11" id="KW-0418">Kinase</keyword>
<dbReference type="Pfam" id="PF07730">
    <property type="entry name" value="HisKA_3"/>
    <property type="match status" value="1"/>
</dbReference>
<keyword evidence="12" id="KW-1185">Reference proteome</keyword>
<dbReference type="PANTHER" id="PTHR24421">
    <property type="entry name" value="NITRATE/NITRITE SENSOR PROTEIN NARX-RELATED"/>
    <property type="match status" value="1"/>
</dbReference>
<dbReference type="Gene3D" id="3.30.565.10">
    <property type="entry name" value="Histidine kinase-like ATPase, C-terminal domain"/>
    <property type="match status" value="1"/>
</dbReference>
<organism evidence="11 12">
    <name type="scientific">Sediminibacillus halophilus</name>
    <dbReference type="NCBI Taxonomy" id="482461"/>
    <lineage>
        <taxon>Bacteria</taxon>
        <taxon>Bacillati</taxon>
        <taxon>Bacillota</taxon>
        <taxon>Bacilli</taxon>
        <taxon>Bacillales</taxon>
        <taxon>Bacillaceae</taxon>
        <taxon>Sediminibacillus</taxon>
    </lineage>
</organism>
<keyword evidence="9" id="KW-1133">Transmembrane helix</keyword>
<evidence type="ECO:0000256" key="7">
    <source>
        <dbReference type="ARBA" id="ARBA00022840"/>
    </source>
</evidence>
<evidence type="ECO:0000256" key="9">
    <source>
        <dbReference type="SAM" id="Phobius"/>
    </source>
</evidence>
<evidence type="ECO:0000313" key="11">
    <source>
        <dbReference type="EMBL" id="SDM71166.1"/>
    </source>
</evidence>
<feature type="transmembrane region" description="Helical" evidence="9">
    <location>
        <begin position="33"/>
        <end position="52"/>
    </location>
</feature>
<keyword evidence="3" id="KW-0597">Phosphoprotein</keyword>
<dbReference type="GO" id="GO:0016020">
    <property type="term" value="C:membrane"/>
    <property type="evidence" value="ECO:0007669"/>
    <property type="project" value="InterPro"/>
</dbReference>
<dbReference type="InterPro" id="IPR036890">
    <property type="entry name" value="HATPase_C_sf"/>
</dbReference>
<evidence type="ECO:0000256" key="5">
    <source>
        <dbReference type="ARBA" id="ARBA00022741"/>
    </source>
</evidence>
<dbReference type="Proteomes" id="UP000182347">
    <property type="component" value="Unassembled WGS sequence"/>
</dbReference>
<dbReference type="GO" id="GO:0000155">
    <property type="term" value="F:phosphorelay sensor kinase activity"/>
    <property type="evidence" value="ECO:0007669"/>
    <property type="project" value="InterPro"/>
</dbReference>
<dbReference type="EC" id="2.7.13.3" evidence="2"/>
<dbReference type="STRING" id="482461.SAMN05216244_3272"/>
<dbReference type="Pfam" id="PF02518">
    <property type="entry name" value="HATPase_c"/>
    <property type="match status" value="1"/>
</dbReference>
<evidence type="ECO:0000256" key="4">
    <source>
        <dbReference type="ARBA" id="ARBA00022679"/>
    </source>
</evidence>
<proteinExistence type="predicted"/>
<keyword evidence="8" id="KW-0902">Two-component regulatory system</keyword>
<comment type="catalytic activity">
    <reaction evidence="1">
        <text>ATP + protein L-histidine = ADP + protein N-phospho-L-histidine.</text>
        <dbReference type="EC" id="2.7.13.3"/>
    </reaction>
</comment>
<keyword evidence="5" id="KW-0547">Nucleotide-binding</keyword>
<sequence>MGRKLERKIDVSVVLILCFITPMFAMDPQEHPVLLYSFAVLLIVTFIIRNFVVYIDLRTRAGGLVLWGQLLLAAVMTLVDQSFISQIFLLFLIGEAAFHRKKLYSCVYTLTAYLTFVVGRFAVFSVPAAQIWEIVIPKSLEFICFFAISYLAKYIAVQKHRLSNAHERMKQASIQLEETTMLKERTRISREIHDTIGHSLTTAIMGIEAGRRLLKQDEKKAEKLLGDMKQQLQTGLNEVRKSVRTLSAPYEPDNFTKHLTDLIEDTRDRTGVRIAYEIEKLDDKLNADQAITIVRALQEGLANGLRHGKSTDFQFTLEQHTGRITFHLVDNGRGFTVNRTAPGFGLMGMEERVRQLNGEFQINSIPGKGTAIAFSFPLTEGKDRIQAGAG</sequence>
<dbReference type="EMBL" id="FNHF01000004">
    <property type="protein sequence ID" value="SDM71166.1"/>
    <property type="molecule type" value="Genomic_DNA"/>
</dbReference>
<feature type="transmembrane region" description="Helical" evidence="9">
    <location>
        <begin position="113"/>
        <end position="132"/>
    </location>
</feature>
<dbReference type="PANTHER" id="PTHR24421:SF10">
    <property type="entry name" value="NITRATE_NITRITE SENSOR PROTEIN NARQ"/>
    <property type="match status" value="1"/>
</dbReference>
<keyword evidence="9" id="KW-0812">Transmembrane</keyword>
<dbReference type="PROSITE" id="PS50109">
    <property type="entry name" value="HIS_KIN"/>
    <property type="match status" value="1"/>
</dbReference>
<dbReference type="InterPro" id="IPR005467">
    <property type="entry name" value="His_kinase_dom"/>
</dbReference>
<protein>
    <recommendedName>
        <fullName evidence="2">histidine kinase</fullName>
        <ecNumber evidence="2">2.7.13.3</ecNumber>
    </recommendedName>
</protein>
<dbReference type="SUPFAM" id="SSF55874">
    <property type="entry name" value="ATPase domain of HSP90 chaperone/DNA topoisomerase II/histidine kinase"/>
    <property type="match status" value="1"/>
</dbReference>
<gene>
    <name evidence="11" type="ORF">SAMN05216244_3272</name>
</gene>
<accession>A0A1G9VGB7</accession>
<dbReference type="OrthoDB" id="199946at2"/>
<feature type="domain" description="Histidine kinase" evidence="10">
    <location>
        <begin position="195"/>
        <end position="380"/>
    </location>
</feature>
<dbReference type="GO" id="GO:0046983">
    <property type="term" value="F:protein dimerization activity"/>
    <property type="evidence" value="ECO:0007669"/>
    <property type="project" value="InterPro"/>
</dbReference>
<keyword evidence="7" id="KW-0067">ATP-binding</keyword>
<dbReference type="RefSeq" id="WP_074600327.1">
    <property type="nucleotide sequence ID" value="NZ_FNHF01000004.1"/>
</dbReference>
<reference evidence="12" key="1">
    <citation type="submission" date="2016-10" db="EMBL/GenBank/DDBJ databases">
        <authorList>
            <person name="Varghese N."/>
            <person name="Submissions S."/>
        </authorList>
    </citation>
    <scope>NUCLEOTIDE SEQUENCE [LARGE SCALE GENOMIC DNA]</scope>
    <source>
        <strain evidence="12">CGMCC 1.6199</strain>
    </source>
</reference>
<evidence type="ECO:0000256" key="6">
    <source>
        <dbReference type="ARBA" id="ARBA00022777"/>
    </source>
</evidence>
<dbReference type="InterPro" id="IPR050482">
    <property type="entry name" value="Sensor_HK_TwoCompSys"/>
</dbReference>
<dbReference type="CDD" id="cd16917">
    <property type="entry name" value="HATPase_UhpB-NarQ-NarX-like"/>
    <property type="match status" value="1"/>
</dbReference>
<keyword evidence="9" id="KW-0472">Membrane</keyword>